<organism evidence="1 2">
    <name type="scientific">Taibaiella chishuiensis</name>
    <dbReference type="NCBI Taxonomy" id="1434707"/>
    <lineage>
        <taxon>Bacteria</taxon>
        <taxon>Pseudomonadati</taxon>
        <taxon>Bacteroidota</taxon>
        <taxon>Chitinophagia</taxon>
        <taxon>Chitinophagales</taxon>
        <taxon>Chitinophagaceae</taxon>
        <taxon>Taibaiella</taxon>
    </lineage>
</organism>
<reference evidence="1 2" key="1">
    <citation type="submission" date="2018-03" db="EMBL/GenBank/DDBJ databases">
        <title>Genomic Encyclopedia of Type Strains, Phase III (KMG-III): the genomes of soil and plant-associated and newly described type strains.</title>
        <authorList>
            <person name="Whitman W."/>
        </authorList>
    </citation>
    <scope>NUCLEOTIDE SEQUENCE [LARGE SCALE GENOMIC DNA]</scope>
    <source>
        <strain evidence="1 2">CGMCC 1.12700</strain>
    </source>
</reference>
<proteinExistence type="predicted"/>
<dbReference type="GO" id="GO:0005829">
    <property type="term" value="C:cytosol"/>
    <property type="evidence" value="ECO:0007669"/>
    <property type="project" value="TreeGrafter"/>
</dbReference>
<evidence type="ECO:0000313" key="1">
    <source>
        <dbReference type="EMBL" id="PSK95237.1"/>
    </source>
</evidence>
<dbReference type="SUPFAM" id="SSF46785">
    <property type="entry name" value="Winged helix' DNA-binding domain"/>
    <property type="match status" value="1"/>
</dbReference>
<accession>A0A2P8DDI5</accession>
<protein>
    <submittedName>
        <fullName evidence="1">BadM/Rrf2 family transcriptional regulator</fullName>
    </submittedName>
</protein>
<dbReference type="Gene3D" id="1.10.10.10">
    <property type="entry name" value="Winged helix-like DNA-binding domain superfamily/Winged helix DNA-binding domain"/>
    <property type="match status" value="1"/>
</dbReference>
<evidence type="ECO:0000313" key="2">
    <source>
        <dbReference type="Proteomes" id="UP000240572"/>
    </source>
</evidence>
<keyword evidence="2" id="KW-1185">Reference proteome</keyword>
<name>A0A2P8DDI5_9BACT</name>
<dbReference type="Pfam" id="PF02082">
    <property type="entry name" value="Rrf2"/>
    <property type="match status" value="1"/>
</dbReference>
<dbReference type="InterPro" id="IPR000944">
    <property type="entry name" value="Tscrpt_reg_Rrf2"/>
</dbReference>
<dbReference type="InterPro" id="IPR036388">
    <property type="entry name" value="WH-like_DNA-bd_sf"/>
</dbReference>
<dbReference type="Proteomes" id="UP000240572">
    <property type="component" value="Unassembled WGS sequence"/>
</dbReference>
<dbReference type="AlphaFoldDB" id="A0A2P8DDI5"/>
<dbReference type="RefSeq" id="WP_106521901.1">
    <property type="nucleotide sequence ID" value="NZ_PYGD01000001.1"/>
</dbReference>
<dbReference type="EMBL" id="PYGD01000001">
    <property type="protein sequence ID" value="PSK95237.1"/>
    <property type="molecule type" value="Genomic_DNA"/>
</dbReference>
<dbReference type="PANTHER" id="PTHR33221">
    <property type="entry name" value="WINGED HELIX-TURN-HELIX TRANSCRIPTIONAL REGULATOR, RRF2 FAMILY"/>
    <property type="match status" value="1"/>
</dbReference>
<dbReference type="InterPro" id="IPR036390">
    <property type="entry name" value="WH_DNA-bd_sf"/>
</dbReference>
<dbReference type="InterPro" id="IPR030489">
    <property type="entry name" value="TR_Rrf2-type_CS"/>
</dbReference>
<dbReference type="GO" id="GO:0003700">
    <property type="term" value="F:DNA-binding transcription factor activity"/>
    <property type="evidence" value="ECO:0007669"/>
    <property type="project" value="TreeGrafter"/>
</dbReference>
<sequence>MSIFSKTCEYALRAVFYIASKTVDGSRVGIREIAKNVDSPEHFLGKILQDLSRKGIIDSAKGPNGGFFLTRQALKRPISDIVSAVDGDNIFTGCGMGLTYCSEINPCPLHHEFKKIRNRITKMLTGTTIGQFNKDLLLGKILLKKP</sequence>
<dbReference type="OrthoDB" id="9808360at2"/>
<dbReference type="PROSITE" id="PS51197">
    <property type="entry name" value="HTH_RRF2_2"/>
    <property type="match status" value="1"/>
</dbReference>
<dbReference type="NCBIfam" id="TIGR00738">
    <property type="entry name" value="rrf2_super"/>
    <property type="match status" value="1"/>
</dbReference>
<comment type="caution">
    <text evidence="1">The sequence shown here is derived from an EMBL/GenBank/DDBJ whole genome shotgun (WGS) entry which is preliminary data.</text>
</comment>
<gene>
    <name evidence="1" type="ORF">B0I18_1011403</name>
</gene>
<dbReference type="PANTHER" id="PTHR33221:SF15">
    <property type="entry name" value="HTH-TYPE TRANSCRIPTIONAL REGULATOR YWGB-RELATED"/>
    <property type="match status" value="1"/>
</dbReference>
<dbReference type="PROSITE" id="PS01332">
    <property type="entry name" value="HTH_RRF2_1"/>
    <property type="match status" value="1"/>
</dbReference>